<organism evidence="4 5">
    <name type="scientific">Rhodopirellula bahusiensis</name>
    <dbReference type="NCBI Taxonomy" id="2014065"/>
    <lineage>
        <taxon>Bacteria</taxon>
        <taxon>Pseudomonadati</taxon>
        <taxon>Planctomycetota</taxon>
        <taxon>Planctomycetia</taxon>
        <taxon>Pirellulales</taxon>
        <taxon>Pirellulaceae</taxon>
        <taxon>Rhodopirellula</taxon>
    </lineage>
</organism>
<dbReference type="InterPro" id="IPR000917">
    <property type="entry name" value="Sulfatase_N"/>
</dbReference>
<dbReference type="OrthoDB" id="9766107at2"/>
<evidence type="ECO:0000313" key="5">
    <source>
        <dbReference type="Proteomes" id="UP000225740"/>
    </source>
</evidence>
<gene>
    <name evidence="4" type="ORF">CEE69_16185</name>
</gene>
<name>A0A2G1W5H7_9BACT</name>
<comment type="caution">
    <text evidence="4">The sequence shown here is derived from an EMBL/GenBank/DDBJ whole genome shotgun (WGS) entry which is preliminary data.</text>
</comment>
<evidence type="ECO:0000259" key="3">
    <source>
        <dbReference type="Pfam" id="PF00884"/>
    </source>
</evidence>
<reference evidence="4 5" key="1">
    <citation type="submission" date="2017-06" db="EMBL/GenBank/DDBJ databases">
        <title>Description of Rhodopirellula bahusiensis sp. nov.</title>
        <authorList>
            <person name="Kizina J."/>
            <person name="Harder J."/>
        </authorList>
    </citation>
    <scope>NUCLEOTIDE SEQUENCE [LARGE SCALE GENOMIC DNA]</scope>
    <source>
        <strain evidence="4 5">SWK21</strain>
    </source>
</reference>
<dbReference type="PANTHER" id="PTHR42693:SF33">
    <property type="entry name" value="ARYLSULFATASE"/>
    <property type="match status" value="1"/>
</dbReference>
<keyword evidence="2" id="KW-0472">Membrane</keyword>
<dbReference type="EMBL" id="NIZW01000012">
    <property type="protein sequence ID" value="PHQ34294.1"/>
    <property type="molecule type" value="Genomic_DNA"/>
</dbReference>
<dbReference type="AlphaFoldDB" id="A0A2G1W5H7"/>
<evidence type="ECO:0000313" key="4">
    <source>
        <dbReference type="EMBL" id="PHQ34294.1"/>
    </source>
</evidence>
<dbReference type="SUPFAM" id="SSF53649">
    <property type="entry name" value="Alkaline phosphatase-like"/>
    <property type="match status" value="1"/>
</dbReference>
<dbReference type="GO" id="GO:0004065">
    <property type="term" value="F:arylsulfatase activity"/>
    <property type="evidence" value="ECO:0007669"/>
    <property type="project" value="TreeGrafter"/>
</dbReference>
<dbReference type="InterPro" id="IPR017850">
    <property type="entry name" value="Alkaline_phosphatase_core_sf"/>
</dbReference>
<dbReference type="InterPro" id="IPR050738">
    <property type="entry name" value="Sulfatase"/>
</dbReference>
<keyword evidence="2" id="KW-1133">Transmembrane helix</keyword>
<keyword evidence="5" id="KW-1185">Reference proteome</keyword>
<dbReference type="PIRSF" id="PIRSF004950">
    <property type="entry name" value="Mmb_sulf_HI0842"/>
    <property type="match status" value="1"/>
</dbReference>
<dbReference type="Pfam" id="PF00884">
    <property type="entry name" value="Sulfatase"/>
    <property type="match status" value="1"/>
</dbReference>
<dbReference type="Gene3D" id="3.40.720.10">
    <property type="entry name" value="Alkaline Phosphatase, subunit A"/>
    <property type="match status" value="1"/>
</dbReference>
<protein>
    <submittedName>
        <fullName evidence="4">Sulfatase</fullName>
    </submittedName>
</protein>
<sequence>MTSWWLWVLADLLVFHWIGVRLISADAWNLFSTRIPSLVPYITFGVMLRWAFAIAALIAIGWACYRGTFVLAQSLSLPNRNLNALAAMYAWSIGILLTAIPGLATWSSTRENMVEMPSRNAFGVTGCFDQISLGINTNPPMNSTASLLTANDVTRRLRGFRFNAIQETDSQPPDILVVVVESLRPELIHPSIMPNVHARAEHGLWMQSHHSGGNASSLGIFSLVNGLDAIWFYLSQVRFDPAMNRLFHQAGYELGFFGGADDWDAFQMDAFINSDAYDTFQVEPRDGLSSDQRAIHSARDFLADTQSAGTKSRSPRLAVLYLYATHSPFLVAPEHIRNLPSARADYPLPFGPDSRDAVWNRYRNSARTLDSILAPLLDDPQRLVAIVGDHGESFLDDGTIGHGTRLSAAQVRTPAIIFGGKSVSREVHFNTSHADLLPTLISLAGIRVSSPSSFDGVDLSADTLRLRTIAIADYLRPQALLLESERVDSEVFGVQCELSLRPPHVQILGPKDERGNSLASPTGTDSSRILHSYLREGFSSRLP</sequence>
<comment type="similarity">
    <text evidence="1">Belongs to the sulfatase family.</text>
</comment>
<accession>A0A2G1W5H7</accession>
<keyword evidence="2" id="KW-0812">Transmembrane</keyword>
<feature type="transmembrane region" description="Helical" evidence="2">
    <location>
        <begin position="41"/>
        <end position="65"/>
    </location>
</feature>
<evidence type="ECO:0000256" key="2">
    <source>
        <dbReference type="SAM" id="Phobius"/>
    </source>
</evidence>
<feature type="transmembrane region" description="Helical" evidence="2">
    <location>
        <begin position="86"/>
        <end position="106"/>
    </location>
</feature>
<evidence type="ECO:0000256" key="1">
    <source>
        <dbReference type="ARBA" id="ARBA00008779"/>
    </source>
</evidence>
<dbReference type="InterPro" id="IPR012159">
    <property type="entry name" value="YejM-like"/>
</dbReference>
<feature type="domain" description="Sulfatase N-terminal" evidence="3">
    <location>
        <begin position="173"/>
        <end position="446"/>
    </location>
</feature>
<proteinExistence type="inferred from homology"/>
<dbReference type="PANTHER" id="PTHR42693">
    <property type="entry name" value="ARYLSULFATASE FAMILY MEMBER"/>
    <property type="match status" value="1"/>
</dbReference>
<dbReference type="Proteomes" id="UP000225740">
    <property type="component" value="Unassembled WGS sequence"/>
</dbReference>